<evidence type="ECO:0000313" key="4">
    <source>
        <dbReference type="Proteomes" id="UP000256645"/>
    </source>
</evidence>
<dbReference type="InterPro" id="IPR021858">
    <property type="entry name" value="Fun_TF"/>
</dbReference>
<feature type="compositionally biased region" description="Polar residues" evidence="2">
    <location>
        <begin position="36"/>
        <end position="64"/>
    </location>
</feature>
<feature type="region of interest" description="Disordered" evidence="2">
    <location>
        <begin position="36"/>
        <end position="68"/>
    </location>
</feature>
<dbReference type="PANTHER" id="PTHR47784:SF4">
    <property type="entry name" value="ZN(II)2CYS6 TRANSCRIPTION FACTOR (EUROFUNG)"/>
    <property type="match status" value="1"/>
</dbReference>
<dbReference type="Pfam" id="PF11951">
    <property type="entry name" value="Fungal_trans_2"/>
    <property type="match status" value="1"/>
</dbReference>
<evidence type="ECO:0000313" key="3">
    <source>
        <dbReference type="EMBL" id="RDW61104.1"/>
    </source>
</evidence>
<name>A0A3D8QI68_9HELO</name>
<dbReference type="AlphaFoldDB" id="A0A3D8QI68"/>
<dbReference type="InterPro" id="IPR001138">
    <property type="entry name" value="Zn2Cys6_DnaBD"/>
</dbReference>
<dbReference type="InterPro" id="IPR053157">
    <property type="entry name" value="Sterol_Uptake_Regulator"/>
</dbReference>
<evidence type="ECO:0000256" key="2">
    <source>
        <dbReference type="SAM" id="MobiDB-lite"/>
    </source>
</evidence>
<accession>A0A3D8QI68</accession>
<sequence length="377" mass="41726">MAALSCDESRPRCVNCTTAGTQECIYPSKDAKAIISNTSSPGPASNSPVASSAGLSSPDVTNDSYVPPIPPRPPAAFVNFTHLELYRHFSGESGSTFFVEEGSKDYCSGLLQHAFKDPYLLCELLALSAMHLSFQRPQRAAFYREEATKLQSEALRLYNETVQDINPENLISVFVFSGTLGLHFFCSVFATPADNLVDFLDQLVQSIRLLRGVRAVLAGRWDQIENSDISPVLQAEKPQNRDLSDSITEMLERFSTDISRSPDISQSQAEILKSAVGSLIWVYKAQVSPDRLPGDQDPRMVISWPIMVSAEFTDLLAERKPEALLVLVYFSVLLHQCRNWWAVGGSGQFLLGVLEVSLGADWESWLAWPKSMVYDTS</sequence>
<evidence type="ECO:0008006" key="5">
    <source>
        <dbReference type="Google" id="ProtNLM"/>
    </source>
</evidence>
<dbReference type="OrthoDB" id="4937900at2759"/>
<keyword evidence="4" id="KW-1185">Reference proteome</keyword>
<evidence type="ECO:0000256" key="1">
    <source>
        <dbReference type="ARBA" id="ARBA00023242"/>
    </source>
</evidence>
<dbReference type="EMBL" id="PDLM01000015">
    <property type="protein sequence ID" value="RDW61104.1"/>
    <property type="molecule type" value="Genomic_DNA"/>
</dbReference>
<dbReference type="Proteomes" id="UP000256645">
    <property type="component" value="Unassembled WGS sequence"/>
</dbReference>
<comment type="caution">
    <text evidence="3">The sequence shown here is derived from an EMBL/GenBank/DDBJ whole genome shotgun (WGS) entry which is preliminary data.</text>
</comment>
<proteinExistence type="predicted"/>
<reference evidence="3 4" key="1">
    <citation type="journal article" date="2018" name="IMA Fungus">
        <title>IMA Genome-F 9: Draft genome sequence of Annulohypoxylon stygium, Aspergillus mulundensis, Berkeleyomyces basicola (syn. Thielaviopsis basicola), Ceratocystis smalleyi, two Cercospora beticola strains, Coleophoma cylindrospora, Fusarium fracticaudum, Phialophora cf. hyalina, and Morchella septimelata.</title>
        <authorList>
            <person name="Wingfield B.D."/>
            <person name="Bills G.F."/>
            <person name="Dong Y."/>
            <person name="Huang W."/>
            <person name="Nel W.J."/>
            <person name="Swalarsk-Parry B.S."/>
            <person name="Vaghefi N."/>
            <person name="Wilken P.M."/>
            <person name="An Z."/>
            <person name="de Beer Z.W."/>
            <person name="De Vos L."/>
            <person name="Chen L."/>
            <person name="Duong T.A."/>
            <person name="Gao Y."/>
            <person name="Hammerbacher A."/>
            <person name="Kikkert J.R."/>
            <person name="Li Y."/>
            <person name="Li H."/>
            <person name="Li K."/>
            <person name="Li Q."/>
            <person name="Liu X."/>
            <person name="Ma X."/>
            <person name="Naidoo K."/>
            <person name="Pethybridge S.J."/>
            <person name="Sun J."/>
            <person name="Steenkamp E.T."/>
            <person name="van der Nest M.A."/>
            <person name="van Wyk S."/>
            <person name="Wingfield M.J."/>
            <person name="Xiong C."/>
            <person name="Yue Q."/>
            <person name="Zhang X."/>
        </authorList>
    </citation>
    <scope>NUCLEOTIDE SEQUENCE [LARGE SCALE GENOMIC DNA]</scope>
    <source>
        <strain evidence="3 4">BP6252</strain>
    </source>
</reference>
<dbReference type="GO" id="GO:0001228">
    <property type="term" value="F:DNA-binding transcription activator activity, RNA polymerase II-specific"/>
    <property type="evidence" value="ECO:0007669"/>
    <property type="project" value="TreeGrafter"/>
</dbReference>
<organism evidence="3 4">
    <name type="scientific">Coleophoma cylindrospora</name>
    <dbReference type="NCBI Taxonomy" id="1849047"/>
    <lineage>
        <taxon>Eukaryota</taxon>
        <taxon>Fungi</taxon>
        <taxon>Dikarya</taxon>
        <taxon>Ascomycota</taxon>
        <taxon>Pezizomycotina</taxon>
        <taxon>Leotiomycetes</taxon>
        <taxon>Helotiales</taxon>
        <taxon>Dermateaceae</taxon>
        <taxon>Coleophoma</taxon>
    </lineage>
</organism>
<gene>
    <name evidence="3" type="ORF">BP6252_12487</name>
</gene>
<dbReference type="GO" id="GO:0008270">
    <property type="term" value="F:zinc ion binding"/>
    <property type="evidence" value="ECO:0007669"/>
    <property type="project" value="InterPro"/>
</dbReference>
<dbReference type="CDD" id="cd00067">
    <property type="entry name" value="GAL4"/>
    <property type="match status" value="1"/>
</dbReference>
<dbReference type="PANTHER" id="PTHR47784">
    <property type="entry name" value="STEROL UPTAKE CONTROL PROTEIN 2"/>
    <property type="match status" value="1"/>
</dbReference>
<keyword evidence="1" id="KW-0539">Nucleus</keyword>
<protein>
    <recommendedName>
        <fullName evidence="5">Zn(2)-C6 fungal-type domain-containing protein</fullName>
    </recommendedName>
</protein>